<sequence length="431" mass="47813">MSEITPTAARDALAVALEQEARIGLADVRAWRRRGPAPLSAAERDRACTQAIMRAERELRQRFPDADDDAILGSLEAELARGEAFFDDDFADGWDEPDPKFTFVVDGLIADGMIHWASGKHGSLKSTIGTFAAFEAIKVGRHVVWLDWEVGRAQARRRFKAAGITEAMAREFVRYRYLPPISDTSSATVERLRAEVAQLDRPLVVIDSMSKALAGTGCDENSNSDVSRFTDAILQRGMKGAGATVYVIDHEGRNQTKSSDYVARGASTKDADADITYRFFVEEEPDRQTVGKLRIICQKDREDALGGLTRQWARSKYSRRGERWFEVGDGRGGLPVKPIEQPSDARRDGEEAAFKLAIVDFLRESGEEFSMRALKDELRGAGVEFRNDDLGPTVRAMGRDSFYPISVRTEGQSLRIRYEEATADAAGALSF</sequence>
<comment type="caution">
    <text evidence="1">The sequence shown here is derived from an EMBL/GenBank/DDBJ whole genome shotgun (WGS) entry which is preliminary data.</text>
</comment>
<name>A0A840IE15_9ACTN</name>
<gene>
    <name evidence="1" type="ORF">BDZ31_002611</name>
</gene>
<dbReference type="SUPFAM" id="SSF52540">
    <property type="entry name" value="P-loop containing nucleoside triphosphate hydrolases"/>
    <property type="match status" value="1"/>
</dbReference>
<proteinExistence type="predicted"/>
<accession>A0A840IE15</accession>
<evidence type="ECO:0000313" key="1">
    <source>
        <dbReference type="EMBL" id="MBB4663022.1"/>
    </source>
</evidence>
<dbReference type="RefSeq" id="WP_183342700.1">
    <property type="nucleotide sequence ID" value="NZ_JACHNU010000003.1"/>
</dbReference>
<organism evidence="1 2">
    <name type="scientific">Conexibacter arvalis</name>
    <dbReference type="NCBI Taxonomy" id="912552"/>
    <lineage>
        <taxon>Bacteria</taxon>
        <taxon>Bacillati</taxon>
        <taxon>Actinomycetota</taxon>
        <taxon>Thermoleophilia</taxon>
        <taxon>Solirubrobacterales</taxon>
        <taxon>Conexibacteraceae</taxon>
        <taxon>Conexibacter</taxon>
    </lineage>
</organism>
<dbReference type="Proteomes" id="UP000585272">
    <property type="component" value="Unassembled WGS sequence"/>
</dbReference>
<dbReference type="Gene3D" id="3.40.50.300">
    <property type="entry name" value="P-loop containing nucleotide triphosphate hydrolases"/>
    <property type="match status" value="1"/>
</dbReference>
<dbReference type="Pfam" id="PF13481">
    <property type="entry name" value="AAA_25"/>
    <property type="match status" value="1"/>
</dbReference>
<keyword evidence="2" id="KW-1185">Reference proteome</keyword>
<dbReference type="AlphaFoldDB" id="A0A840IE15"/>
<dbReference type="InterPro" id="IPR027417">
    <property type="entry name" value="P-loop_NTPase"/>
</dbReference>
<protein>
    <submittedName>
        <fullName evidence="1">KaiC/GvpD/RAD55 family RecA-like ATPase</fullName>
    </submittedName>
</protein>
<reference evidence="1 2" key="1">
    <citation type="submission" date="2020-08" db="EMBL/GenBank/DDBJ databases">
        <title>Genomic Encyclopedia of Archaeal and Bacterial Type Strains, Phase II (KMG-II): from individual species to whole genera.</title>
        <authorList>
            <person name="Goeker M."/>
        </authorList>
    </citation>
    <scope>NUCLEOTIDE SEQUENCE [LARGE SCALE GENOMIC DNA]</scope>
    <source>
        <strain evidence="1 2">DSM 23288</strain>
    </source>
</reference>
<dbReference type="EMBL" id="JACHNU010000003">
    <property type="protein sequence ID" value="MBB4663022.1"/>
    <property type="molecule type" value="Genomic_DNA"/>
</dbReference>
<evidence type="ECO:0000313" key="2">
    <source>
        <dbReference type="Proteomes" id="UP000585272"/>
    </source>
</evidence>